<name>A3TVD9_PSEBH</name>
<accession>A3TVD9</accession>
<dbReference type="InterPro" id="IPR010662">
    <property type="entry name" value="RBBP9/YdeN"/>
</dbReference>
<evidence type="ECO:0008006" key="3">
    <source>
        <dbReference type="Google" id="ProtNLM"/>
    </source>
</evidence>
<dbReference type="InterPro" id="IPR029058">
    <property type="entry name" value="AB_hydrolase_fold"/>
</dbReference>
<evidence type="ECO:0000313" key="2">
    <source>
        <dbReference type="Proteomes" id="UP000004318"/>
    </source>
</evidence>
<gene>
    <name evidence="1" type="ORF">OB2597_10084</name>
</gene>
<dbReference type="STRING" id="252305.OB2597_10084"/>
<sequence>MIPVLYIHGAGAAPEDPPLADLRRRLGAQYHVLAPELGPPDPATWTARLKPRLGGIDRCTILIGHSLGASHLLRCLAELGPAAVPRALVGLAAPFWGAPEWSVEGFELPRYAPDALAHLPIRLFHACDDQTVPVGHLGMWQEALPAARTYRLDGGGHTFRDNLAPVVMAIAEL</sequence>
<dbReference type="Pfam" id="PF06821">
    <property type="entry name" value="Ser_hydrolase"/>
    <property type="match status" value="1"/>
</dbReference>
<organism evidence="1 2">
    <name type="scientific">Pseudooceanicola batsensis (strain ATCC BAA-863 / DSM 15984 / KCTC 12145 / HTCC2597)</name>
    <name type="common">Oceanicola batsensis</name>
    <dbReference type="NCBI Taxonomy" id="252305"/>
    <lineage>
        <taxon>Bacteria</taxon>
        <taxon>Pseudomonadati</taxon>
        <taxon>Pseudomonadota</taxon>
        <taxon>Alphaproteobacteria</taxon>
        <taxon>Rhodobacterales</taxon>
        <taxon>Paracoccaceae</taxon>
        <taxon>Pseudooceanicola</taxon>
    </lineage>
</organism>
<proteinExistence type="predicted"/>
<comment type="caution">
    <text evidence="1">The sequence shown here is derived from an EMBL/GenBank/DDBJ whole genome shotgun (WGS) entry which is preliminary data.</text>
</comment>
<dbReference type="RefSeq" id="WP_009806238.1">
    <property type="nucleotide sequence ID" value="NZ_CH724131.1"/>
</dbReference>
<protein>
    <recommendedName>
        <fullName evidence="3">Esterase</fullName>
    </recommendedName>
</protein>
<keyword evidence="2" id="KW-1185">Reference proteome</keyword>
<dbReference type="HOGENOM" id="CLU_092797_0_0_5"/>
<dbReference type="EMBL" id="AAMO01000002">
    <property type="protein sequence ID" value="EAQ04485.1"/>
    <property type="molecule type" value="Genomic_DNA"/>
</dbReference>
<evidence type="ECO:0000313" key="1">
    <source>
        <dbReference type="EMBL" id="EAQ04485.1"/>
    </source>
</evidence>
<reference evidence="1 2" key="1">
    <citation type="journal article" date="2010" name="J. Bacteriol.">
        <title>Genome sequences of Oceanicola granulosus HTCC2516(T) and Oceanicola batsensis HTCC2597(TDelta).</title>
        <authorList>
            <person name="Thrash J.C."/>
            <person name="Cho J.C."/>
            <person name="Vergin K.L."/>
            <person name="Giovannoni S.J."/>
        </authorList>
    </citation>
    <scope>NUCLEOTIDE SEQUENCE [LARGE SCALE GENOMIC DNA]</scope>
    <source>
        <strain evidence="2">ATCC BAA-863 / DSM 15984 / KCTC 12145 / HTCC2597</strain>
    </source>
</reference>
<dbReference type="GO" id="GO:0016787">
    <property type="term" value="F:hydrolase activity"/>
    <property type="evidence" value="ECO:0007669"/>
    <property type="project" value="InterPro"/>
</dbReference>
<dbReference type="Gene3D" id="3.40.50.1820">
    <property type="entry name" value="alpha/beta hydrolase"/>
    <property type="match status" value="1"/>
</dbReference>
<dbReference type="AlphaFoldDB" id="A3TVD9"/>
<dbReference type="OrthoDB" id="9804993at2"/>
<dbReference type="SUPFAM" id="SSF53474">
    <property type="entry name" value="alpha/beta-Hydrolases"/>
    <property type="match status" value="1"/>
</dbReference>
<dbReference type="eggNOG" id="COG1073">
    <property type="taxonomic scope" value="Bacteria"/>
</dbReference>
<dbReference type="Proteomes" id="UP000004318">
    <property type="component" value="Unassembled WGS sequence"/>
</dbReference>